<keyword evidence="2" id="KW-0378">Hydrolase</keyword>
<dbReference type="SUPFAM" id="SSF55811">
    <property type="entry name" value="Nudix"/>
    <property type="match status" value="1"/>
</dbReference>
<dbReference type="InterPro" id="IPR000086">
    <property type="entry name" value="NUDIX_hydrolase_dom"/>
</dbReference>
<protein>
    <submittedName>
        <fullName evidence="4">NUDIX domain-containing protein</fullName>
    </submittedName>
</protein>
<evidence type="ECO:0000259" key="3">
    <source>
        <dbReference type="PROSITE" id="PS51462"/>
    </source>
</evidence>
<dbReference type="AlphaFoldDB" id="A0A369Z3N3"/>
<dbReference type="EMBL" id="QEPW01000004">
    <property type="protein sequence ID" value="RDE95139.1"/>
    <property type="molecule type" value="Genomic_DNA"/>
</dbReference>
<accession>A0A369Z3N3</accession>
<comment type="cofactor">
    <cofactor evidence="1">
        <name>Mg(2+)</name>
        <dbReference type="ChEBI" id="CHEBI:18420"/>
    </cofactor>
</comment>
<dbReference type="Pfam" id="PF12535">
    <property type="entry name" value="Nudix_N"/>
    <property type="match status" value="1"/>
</dbReference>
<dbReference type="PANTHER" id="PTHR43046">
    <property type="entry name" value="GDP-MANNOSE MANNOSYL HYDROLASE"/>
    <property type="match status" value="1"/>
</dbReference>
<dbReference type="RefSeq" id="WP_111315130.1">
    <property type="nucleotide sequence ID" value="NZ_QEPW01000004.1"/>
</dbReference>
<dbReference type="InterPro" id="IPR015797">
    <property type="entry name" value="NUDIX_hydrolase-like_dom_sf"/>
</dbReference>
<evidence type="ECO:0000256" key="1">
    <source>
        <dbReference type="ARBA" id="ARBA00001946"/>
    </source>
</evidence>
<evidence type="ECO:0000256" key="2">
    <source>
        <dbReference type="ARBA" id="ARBA00022801"/>
    </source>
</evidence>
<dbReference type="Gene3D" id="6.10.250.1120">
    <property type="match status" value="1"/>
</dbReference>
<comment type="caution">
    <text evidence="4">The sequence shown here is derived from an EMBL/GenBank/DDBJ whole genome shotgun (WGS) entry which is preliminary data.</text>
</comment>
<sequence>MKTQSDSLLTEPWLSWAIEIQSIAQNGLTYCKNIYDIERYERLRDLSAEMLAYKTAIPKETVKSFFCNGAGYQTPKIDSRAAIFKDNKILLVQENDGLWSLPGGWIDVLETIHSNTIKEVREEAGLNVKPTFIIAIHEQHKRNFPPFAHPVLKTFVMCEPLSGEFQPNSETVQSAYFALNELPPMNEEKNTPAQVELCFQAHHSSHWTTQFD</sequence>
<gene>
    <name evidence="4" type="ORF">DPV87_03455</name>
</gene>
<dbReference type="PANTHER" id="PTHR43046:SF16">
    <property type="entry name" value="ADP-RIBOSE PYROPHOSPHATASE YJHB-RELATED"/>
    <property type="match status" value="1"/>
</dbReference>
<feature type="domain" description="Nudix hydrolase" evidence="3">
    <location>
        <begin position="74"/>
        <end position="201"/>
    </location>
</feature>
<dbReference type="Gene3D" id="3.90.79.10">
    <property type="entry name" value="Nucleoside Triphosphate Pyrophosphohydrolase"/>
    <property type="match status" value="1"/>
</dbReference>
<proteinExistence type="predicted"/>
<dbReference type="PROSITE" id="PS51462">
    <property type="entry name" value="NUDIX"/>
    <property type="match status" value="1"/>
</dbReference>
<dbReference type="CDD" id="cd18889">
    <property type="entry name" value="NUDIX_ADPRase"/>
    <property type="match status" value="1"/>
</dbReference>
<reference evidence="4 5" key="1">
    <citation type="submission" date="2018-05" db="EMBL/GenBank/DDBJ databases">
        <title>Draft Genome Sequences for a Diverse set of 7 Haemophilus Species.</title>
        <authorList>
            <person name="Nichols M."/>
            <person name="Topaz N."/>
            <person name="Wang X."/>
            <person name="Wang X."/>
            <person name="Boxrud D."/>
        </authorList>
    </citation>
    <scope>NUCLEOTIDE SEQUENCE [LARGE SCALE GENOMIC DNA]</scope>
    <source>
        <strain evidence="4 5">C2008001710</strain>
    </source>
</reference>
<name>A0A369Z3N3_HAEPA</name>
<evidence type="ECO:0000313" key="5">
    <source>
        <dbReference type="Proteomes" id="UP000253910"/>
    </source>
</evidence>
<dbReference type="InterPro" id="IPR059176">
    <property type="entry name" value="UDP-X_N"/>
</dbReference>
<dbReference type="Pfam" id="PF00293">
    <property type="entry name" value="NUDIX"/>
    <property type="match status" value="1"/>
</dbReference>
<dbReference type="GO" id="GO:0016787">
    <property type="term" value="F:hydrolase activity"/>
    <property type="evidence" value="ECO:0007669"/>
    <property type="project" value="UniProtKB-KW"/>
</dbReference>
<evidence type="ECO:0000313" key="4">
    <source>
        <dbReference type="EMBL" id="RDE95139.1"/>
    </source>
</evidence>
<organism evidence="4 5">
    <name type="scientific">Haemophilus parainfluenzae</name>
    <dbReference type="NCBI Taxonomy" id="729"/>
    <lineage>
        <taxon>Bacteria</taxon>
        <taxon>Pseudomonadati</taxon>
        <taxon>Pseudomonadota</taxon>
        <taxon>Gammaproteobacteria</taxon>
        <taxon>Pasteurellales</taxon>
        <taxon>Pasteurellaceae</taxon>
        <taxon>Haemophilus</taxon>
    </lineage>
</organism>
<dbReference type="Proteomes" id="UP000253910">
    <property type="component" value="Unassembled WGS sequence"/>
</dbReference>